<accession>A0A0G1CK56</accession>
<name>A0A0G1CK56_9BACT</name>
<dbReference type="AlphaFoldDB" id="A0A0G1CK56"/>
<dbReference type="EMBL" id="LCFD01000012">
    <property type="protein sequence ID" value="KKS86180.1"/>
    <property type="molecule type" value="Genomic_DNA"/>
</dbReference>
<organism evidence="1 2">
    <name type="scientific">Candidatus Gottesmanbacteria bacterium GW2011_GWB1_43_11</name>
    <dbReference type="NCBI Taxonomy" id="1618446"/>
    <lineage>
        <taxon>Bacteria</taxon>
        <taxon>Candidatus Gottesmaniibacteriota</taxon>
    </lineage>
</organism>
<comment type="caution">
    <text evidence="1">The sequence shown here is derived from an EMBL/GenBank/DDBJ whole genome shotgun (WGS) entry which is preliminary data.</text>
</comment>
<protein>
    <submittedName>
        <fullName evidence="1">Uncharacterized protein</fullName>
    </submittedName>
</protein>
<evidence type="ECO:0000313" key="2">
    <source>
        <dbReference type="Proteomes" id="UP000034050"/>
    </source>
</evidence>
<dbReference type="Proteomes" id="UP000034050">
    <property type="component" value="Unassembled WGS sequence"/>
</dbReference>
<gene>
    <name evidence="1" type="ORF">UV61_C0012G0007</name>
</gene>
<dbReference type="STRING" id="1618446.UV61_C0012G0007"/>
<evidence type="ECO:0000313" key="1">
    <source>
        <dbReference type="EMBL" id="KKS86180.1"/>
    </source>
</evidence>
<reference evidence="1 2" key="1">
    <citation type="journal article" date="2015" name="Nature">
        <title>rRNA introns, odd ribosomes, and small enigmatic genomes across a large radiation of phyla.</title>
        <authorList>
            <person name="Brown C.T."/>
            <person name="Hug L.A."/>
            <person name="Thomas B.C."/>
            <person name="Sharon I."/>
            <person name="Castelle C.J."/>
            <person name="Singh A."/>
            <person name="Wilkins M.J."/>
            <person name="Williams K.H."/>
            <person name="Banfield J.F."/>
        </authorList>
    </citation>
    <scope>NUCLEOTIDE SEQUENCE [LARGE SCALE GENOMIC DNA]</scope>
</reference>
<proteinExistence type="predicted"/>
<sequence>MSLDHELKSEAQKGIEAHLIKRVLSETCRKHANSIVDADIAFEPKGTNVFVGIGLATQNRISAGLGLGIIPMACVAADIQADMRRMGLASSLVVLIADQHALAKHSDPPKTAEIHRVAESVQKSAERLFGFLGVAVQIITATNYLWPNIDGGYVARETTDIVHAHESLGCGIKVGWQTNRKPLHGGAPLRDERWFDAQAKTIAGTRLEHMSFVRTAEWMSRKTQLDPKSLPKKSTRIVEQFRPIPYGETEVIRKQISINTSPQHLPLPPYIGEPGFHLGLPMRVAELVQKEEVTNLIVKALSGFDSTLKKTLRVQTKTAKWELLQRLIDACAAS</sequence>